<dbReference type="InterPro" id="IPR036390">
    <property type="entry name" value="WH_DNA-bd_sf"/>
</dbReference>
<dbReference type="PRINTS" id="PR00037">
    <property type="entry name" value="HTHLACR"/>
</dbReference>
<evidence type="ECO:0000256" key="1">
    <source>
        <dbReference type="ARBA" id="ARBA00023015"/>
    </source>
</evidence>
<reference evidence="4" key="2">
    <citation type="submission" date="2020-09" db="EMBL/GenBank/DDBJ databases">
        <authorList>
            <person name="Sun Q."/>
            <person name="Zhou Y."/>
        </authorList>
    </citation>
    <scope>NUCLEOTIDE SEQUENCE</scope>
    <source>
        <strain evidence="4">CGMCC 1.16548</strain>
    </source>
</reference>
<dbReference type="InterPro" id="IPR014036">
    <property type="entry name" value="DeoR-like_C"/>
</dbReference>
<evidence type="ECO:0000313" key="5">
    <source>
        <dbReference type="Proteomes" id="UP000617531"/>
    </source>
</evidence>
<dbReference type="Gene3D" id="3.40.50.1360">
    <property type="match status" value="1"/>
</dbReference>
<feature type="domain" description="HTH deoR-type" evidence="3">
    <location>
        <begin position="6"/>
        <end position="61"/>
    </location>
</feature>
<proteinExistence type="predicted"/>
<keyword evidence="5" id="KW-1185">Reference proteome</keyword>
<name>A0A8J3GRH1_9MICO</name>
<keyword evidence="2" id="KW-0804">Transcription</keyword>
<accession>A0A8J3GRH1</accession>
<dbReference type="EMBL" id="BNAI01000004">
    <property type="protein sequence ID" value="GHF19950.1"/>
    <property type="molecule type" value="Genomic_DNA"/>
</dbReference>
<reference evidence="4" key="1">
    <citation type="journal article" date="2014" name="Int. J. Syst. Evol. Microbiol.">
        <title>Complete genome sequence of Corynebacterium casei LMG S-19264T (=DSM 44701T), isolated from a smear-ripened cheese.</title>
        <authorList>
            <consortium name="US DOE Joint Genome Institute (JGI-PGF)"/>
            <person name="Walter F."/>
            <person name="Albersmeier A."/>
            <person name="Kalinowski J."/>
            <person name="Ruckert C."/>
        </authorList>
    </citation>
    <scope>NUCLEOTIDE SEQUENCE</scope>
    <source>
        <strain evidence="4">CGMCC 1.16548</strain>
    </source>
</reference>
<keyword evidence="1" id="KW-0805">Transcription regulation</keyword>
<dbReference type="PANTHER" id="PTHR30363:SF44">
    <property type="entry name" value="AGA OPERON TRANSCRIPTIONAL REPRESSOR-RELATED"/>
    <property type="match status" value="1"/>
</dbReference>
<dbReference type="SUPFAM" id="SSF100950">
    <property type="entry name" value="NagB/RpiA/CoA transferase-like"/>
    <property type="match status" value="1"/>
</dbReference>
<dbReference type="PANTHER" id="PTHR30363">
    <property type="entry name" value="HTH-TYPE TRANSCRIPTIONAL REGULATOR SRLR-RELATED"/>
    <property type="match status" value="1"/>
</dbReference>
<dbReference type="Pfam" id="PF00455">
    <property type="entry name" value="DeoRC"/>
    <property type="match status" value="1"/>
</dbReference>
<evidence type="ECO:0000256" key="2">
    <source>
        <dbReference type="ARBA" id="ARBA00023163"/>
    </source>
</evidence>
<dbReference type="Pfam" id="PF08220">
    <property type="entry name" value="HTH_DeoR"/>
    <property type="match status" value="1"/>
</dbReference>
<dbReference type="InterPro" id="IPR001034">
    <property type="entry name" value="DeoR_HTH"/>
</dbReference>
<dbReference type="SMART" id="SM01134">
    <property type="entry name" value="DeoRC"/>
    <property type="match status" value="1"/>
</dbReference>
<dbReference type="GO" id="GO:0003700">
    <property type="term" value="F:DNA-binding transcription factor activity"/>
    <property type="evidence" value="ECO:0007669"/>
    <property type="project" value="InterPro"/>
</dbReference>
<dbReference type="InterPro" id="IPR037171">
    <property type="entry name" value="NagB/RpiA_transferase-like"/>
</dbReference>
<dbReference type="RefSeq" id="WP_191283464.1">
    <property type="nucleotide sequence ID" value="NZ_BNAI01000004.1"/>
</dbReference>
<evidence type="ECO:0000313" key="4">
    <source>
        <dbReference type="EMBL" id="GHF19950.1"/>
    </source>
</evidence>
<protein>
    <submittedName>
        <fullName evidence="4">DeoR family transcriptional regulator</fullName>
    </submittedName>
</protein>
<dbReference type="SUPFAM" id="SSF46785">
    <property type="entry name" value="Winged helix' DNA-binding domain"/>
    <property type="match status" value="1"/>
</dbReference>
<dbReference type="SMART" id="SM00420">
    <property type="entry name" value="HTH_DEOR"/>
    <property type="match status" value="1"/>
</dbReference>
<dbReference type="AlphaFoldDB" id="A0A8J3GRH1"/>
<dbReference type="Proteomes" id="UP000617531">
    <property type="component" value="Unassembled WGS sequence"/>
</dbReference>
<comment type="caution">
    <text evidence="4">The sequence shown here is derived from an EMBL/GenBank/DDBJ whole genome shotgun (WGS) entry which is preliminary data.</text>
</comment>
<gene>
    <name evidence="4" type="ORF">GCM10011600_21050</name>
</gene>
<organism evidence="4 5">
    <name type="scientific">Pseudolysinimonas yzui</name>
    <dbReference type="NCBI Taxonomy" id="2708254"/>
    <lineage>
        <taxon>Bacteria</taxon>
        <taxon>Bacillati</taxon>
        <taxon>Actinomycetota</taxon>
        <taxon>Actinomycetes</taxon>
        <taxon>Micrococcales</taxon>
        <taxon>Microbacteriaceae</taxon>
        <taxon>Pseudolysinimonas</taxon>
    </lineage>
</organism>
<dbReference type="PROSITE" id="PS51000">
    <property type="entry name" value="HTH_DEOR_2"/>
    <property type="match status" value="1"/>
</dbReference>
<evidence type="ECO:0000259" key="3">
    <source>
        <dbReference type="PROSITE" id="PS51000"/>
    </source>
</evidence>
<dbReference type="InterPro" id="IPR050313">
    <property type="entry name" value="Carb_Metab_HTH_regulators"/>
</dbReference>
<sequence>MELLDAEARRAALGRLLAEQGFVAVAEASARLGVSEVTVRSDLGVLAARGIARRVHGGAVAAESVREAPVEATAERDAGLKRAIGVAAARLVTSGSSVMLDVGSTTHAVATALVARTDLSDVVVITNGLSIAHTLEAAIPRFTVIVTGGILRPLQHSLVDTIAADTLRGLHADLAILGCTGVAEGRVTNVNLPEAAVKRAMIAASSSSVLVADTSKFGRRDLSAVAPLADFGTVVTAGPEADAVVVPPATRLVVAA</sequence>